<dbReference type="Proteomes" id="UP000197019">
    <property type="component" value="Chromosome"/>
</dbReference>
<keyword evidence="1" id="KW-0521">NADP</keyword>
<reference evidence="4 6" key="2">
    <citation type="submission" date="2017-11" db="EMBL/GenBank/DDBJ databases">
        <title>Draft Genome Sequence of Methylobacter psychrotolerans Sph1T, an Obligate Methanotroph from Low-Temperature Environments.</title>
        <authorList>
            <person name="Oshkin I.Y."/>
            <person name="Miroshnikov K."/>
            <person name="Belova S.E."/>
            <person name="Korzhenkov A."/>
            <person name="Toshchakov S.V."/>
            <person name="Dedysh S.N."/>
        </authorList>
    </citation>
    <scope>NUCLEOTIDE SEQUENCE [LARGE SCALE GENOMIC DNA]</scope>
    <source>
        <strain evidence="4 6">Sph1</strain>
    </source>
</reference>
<dbReference type="KEGG" id="mpsy:CEK71_14995"/>
<evidence type="ECO:0000313" key="4">
    <source>
        <dbReference type="EMBL" id="POZ52166.1"/>
    </source>
</evidence>
<protein>
    <submittedName>
        <fullName evidence="4">Glutamyl-tRNA reductase</fullName>
        <ecNumber evidence="4">1.2.1.70</ecNumber>
    </submittedName>
</protein>
<dbReference type="InterPro" id="IPR006151">
    <property type="entry name" value="Shikm_DH/Glu-tRNA_Rdtase"/>
</dbReference>
<proteinExistence type="predicted"/>
<dbReference type="SUPFAM" id="SSF51735">
    <property type="entry name" value="NAD(P)-binding Rossmann-fold domains"/>
    <property type="match status" value="1"/>
</dbReference>
<feature type="domain" description="Quinate/shikimate 5-dehydrogenase/glutamyl-tRNA reductase" evidence="2">
    <location>
        <begin position="157"/>
        <end position="270"/>
    </location>
</feature>
<keyword evidence="4" id="KW-0560">Oxidoreductase</keyword>
<dbReference type="Gene3D" id="3.40.50.720">
    <property type="entry name" value="NAD(P)-binding Rossmann-like Domain"/>
    <property type="match status" value="1"/>
</dbReference>
<dbReference type="AlphaFoldDB" id="A0A1Z4C180"/>
<organism evidence="3 5">
    <name type="scientific">Methylovulum psychrotolerans</name>
    <dbReference type="NCBI Taxonomy" id="1704499"/>
    <lineage>
        <taxon>Bacteria</taxon>
        <taxon>Pseudomonadati</taxon>
        <taxon>Pseudomonadota</taxon>
        <taxon>Gammaproteobacteria</taxon>
        <taxon>Methylococcales</taxon>
        <taxon>Methylococcaceae</taxon>
        <taxon>Methylovulum</taxon>
    </lineage>
</organism>
<evidence type="ECO:0000313" key="3">
    <source>
        <dbReference type="EMBL" id="ASF47270.1"/>
    </source>
</evidence>
<dbReference type="InterPro" id="IPR036291">
    <property type="entry name" value="NAD(P)-bd_dom_sf"/>
</dbReference>
<dbReference type="Proteomes" id="UP000237423">
    <property type="component" value="Unassembled WGS sequence"/>
</dbReference>
<evidence type="ECO:0000313" key="6">
    <source>
        <dbReference type="Proteomes" id="UP000237423"/>
    </source>
</evidence>
<evidence type="ECO:0000313" key="5">
    <source>
        <dbReference type="Proteomes" id="UP000197019"/>
    </source>
</evidence>
<dbReference type="EMBL" id="CP022129">
    <property type="protein sequence ID" value="ASF47270.1"/>
    <property type="molecule type" value="Genomic_DNA"/>
</dbReference>
<evidence type="ECO:0000259" key="2">
    <source>
        <dbReference type="Pfam" id="PF01488"/>
    </source>
</evidence>
<name>A0A1Z4C180_9GAMM</name>
<evidence type="ECO:0000256" key="1">
    <source>
        <dbReference type="ARBA" id="ARBA00022857"/>
    </source>
</evidence>
<dbReference type="GO" id="GO:0008883">
    <property type="term" value="F:glutamyl-tRNA reductase activity"/>
    <property type="evidence" value="ECO:0007669"/>
    <property type="project" value="UniProtKB-EC"/>
</dbReference>
<dbReference type="EMBL" id="PGFZ01000003">
    <property type="protein sequence ID" value="POZ52166.1"/>
    <property type="molecule type" value="Genomic_DNA"/>
</dbReference>
<dbReference type="RefSeq" id="WP_088620142.1">
    <property type="nucleotide sequence ID" value="NZ_CP022129.1"/>
</dbReference>
<dbReference type="EC" id="1.2.1.70" evidence="4"/>
<dbReference type="Pfam" id="PF01488">
    <property type="entry name" value="Shikimate_DH"/>
    <property type="match status" value="1"/>
</dbReference>
<keyword evidence="5" id="KW-1185">Reference proteome</keyword>
<sequence length="377" mass="41473">MLATYLAGLWRIALVMFDYRGWYRWLSGQPPIDVAIITNIRDEAEGQVFWGDNWPTSGHSNGARIYLNGVAGQVRGIAVTAEELMTKEGRQRAKSIFIDAVIWAQKRGAKVILLAASTKRLFGRDGHELKQRFPDLLFTIGDNGTATLLCQDVDNALAKSGLNNSNARVLVLGCYGILGEAVTAHLTQRQFDVVGFGANKKALADMAAHYPIAIADTMDAVGRVDVVIACTHNADTRLTRASINALRQHNRKLLVVDVAEPANLDEATYQQCQTWVIRQDAGNAHSPLLSYVLGGISSRMLNLSPQVVFGCFAEALTLYHSIYREHNHVLLNQDWFQVNPANRAFIDNAFASVAIQCPDRCCFNKPVAAFTLETLSG</sequence>
<reference evidence="3 5" key="1">
    <citation type="submission" date="2017-06" db="EMBL/GenBank/DDBJ databases">
        <title>Genome Sequencing of the methanotroph Methylovulum psychrotolerants str. HV10-M2 isolated from a high-altitude environment.</title>
        <authorList>
            <person name="Mateos-Rivera A."/>
        </authorList>
    </citation>
    <scope>NUCLEOTIDE SEQUENCE [LARGE SCALE GENOMIC DNA]</scope>
    <source>
        <strain evidence="3 5">HV10_M2</strain>
    </source>
</reference>
<gene>
    <name evidence="4" type="primary">hemA</name>
    <name evidence="4" type="ORF">AADEFJLK_01637</name>
    <name evidence="3" type="ORF">CEK71_14995</name>
</gene>
<accession>A0A1Z4C180</accession>
<dbReference type="OrthoDB" id="7056925at2"/>